<reference evidence="4" key="1">
    <citation type="submission" date="2025-08" db="UniProtKB">
        <authorList>
            <consortium name="RefSeq"/>
        </authorList>
    </citation>
    <scope>IDENTIFICATION</scope>
    <source>
        <tissue evidence="4">Whole sample</tissue>
    </source>
</reference>
<feature type="compositionally biased region" description="Polar residues" evidence="1">
    <location>
        <begin position="180"/>
        <end position="199"/>
    </location>
</feature>
<dbReference type="AlphaFoldDB" id="A0A8B8DNE6"/>
<keyword evidence="2" id="KW-1133">Transmembrane helix</keyword>
<keyword evidence="2" id="KW-0472">Membrane</keyword>
<feature type="compositionally biased region" description="Polar residues" evidence="1">
    <location>
        <begin position="270"/>
        <end position="290"/>
    </location>
</feature>
<feature type="region of interest" description="Disordered" evidence="1">
    <location>
        <begin position="253"/>
        <end position="290"/>
    </location>
</feature>
<dbReference type="RefSeq" id="XP_022329268.1">
    <property type="nucleotide sequence ID" value="XM_022473560.1"/>
</dbReference>
<evidence type="ECO:0000256" key="2">
    <source>
        <dbReference type="SAM" id="Phobius"/>
    </source>
</evidence>
<evidence type="ECO:0000313" key="3">
    <source>
        <dbReference type="Proteomes" id="UP000694844"/>
    </source>
</evidence>
<feature type="compositionally biased region" description="Low complexity" evidence="1">
    <location>
        <begin position="79"/>
        <end position="89"/>
    </location>
</feature>
<evidence type="ECO:0000256" key="1">
    <source>
        <dbReference type="SAM" id="MobiDB-lite"/>
    </source>
</evidence>
<protein>
    <submittedName>
        <fullName evidence="4">Uncharacterized protein LOC111128106 isoform X1</fullName>
    </submittedName>
</protein>
<feature type="region of interest" description="Disordered" evidence="1">
    <location>
        <begin position="73"/>
        <end position="93"/>
    </location>
</feature>
<dbReference type="GeneID" id="111128106"/>
<dbReference type="Proteomes" id="UP000694844">
    <property type="component" value="Chromosome 4"/>
</dbReference>
<feature type="transmembrane region" description="Helical" evidence="2">
    <location>
        <begin position="45"/>
        <end position="66"/>
    </location>
</feature>
<name>A0A8B8DNE6_CRAVI</name>
<gene>
    <name evidence="4" type="primary">LOC111128106</name>
</gene>
<sequence>MCLEQTLQTLSARRTPLQPPQCQQLQTLMMGMKIAVDQGCQRKQLLPLFLVRWLQLGFFLACFYIIRTQKKKQARGQNRRNNGNMNEGNGHLQNPLMMEACQNNDPSALEPGSSTQGEAANGYSAACLNRRGSDGKSQRNGHVVLQMMDGAELLGINRGSATVKEAAKEISVLDADQNTDRQIPVNNPLKHSSSETTEPNGLKIFEKYPPLELAGSGLNLESLLDEESGTSMPTVVSLKSDIQFAQECSLGEADCESKDQGIGHSHEASEFQTNVPKKTVNTAEAQSPRG</sequence>
<proteinExistence type="predicted"/>
<evidence type="ECO:0000313" key="4">
    <source>
        <dbReference type="RefSeq" id="XP_022329268.1"/>
    </source>
</evidence>
<keyword evidence="3" id="KW-1185">Reference proteome</keyword>
<feature type="compositionally biased region" description="Basic and acidic residues" evidence="1">
    <location>
        <begin position="255"/>
        <end position="269"/>
    </location>
</feature>
<feature type="region of interest" description="Disordered" evidence="1">
    <location>
        <begin position="175"/>
        <end position="200"/>
    </location>
</feature>
<keyword evidence="2" id="KW-0812">Transmembrane</keyword>
<organism evidence="3 4">
    <name type="scientific">Crassostrea virginica</name>
    <name type="common">Eastern oyster</name>
    <dbReference type="NCBI Taxonomy" id="6565"/>
    <lineage>
        <taxon>Eukaryota</taxon>
        <taxon>Metazoa</taxon>
        <taxon>Spiralia</taxon>
        <taxon>Lophotrochozoa</taxon>
        <taxon>Mollusca</taxon>
        <taxon>Bivalvia</taxon>
        <taxon>Autobranchia</taxon>
        <taxon>Pteriomorphia</taxon>
        <taxon>Ostreida</taxon>
        <taxon>Ostreoidea</taxon>
        <taxon>Ostreidae</taxon>
        <taxon>Crassostrea</taxon>
    </lineage>
</organism>
<accession>A0A8B8DNE6</accession>
<dbReference type="KEGG" id="cvn:111128106"/>